<dbReference type="GO" id="GO:0003676">
    <property type="term" value="F:nucleic acid binding"/>
    <property type="evidence" value="ECO:0007669"/>
    <property type="project" value="InterPro"/>
</dbReference>
<evidence type="ECO:0000313" key="1">
    <source>
        <dbReference type="EMBL" id="MCC2210392.1"/>
    </source>
</evidence>
<name>A0AAE3DYK9_9FIRM</name>
<evidence type="ECO:0000313" key="2">
    <source>
        <dbReference type="Proteomes" id="UP001198242"/>
    </source>
</evidence>
<organism evidence="1 2">
    <name type="scientific">Hominilimicola fabiformis</name>
    <dbReference type="NCBI Taxonomy" id="2885356"/>
    <lineage>
        <taxon>Bacteria</taxon>
        <taxon>Bacillati</taxon>
        <taxon>Bacillota</taxon>
        <taxon>Clostridia</taxon>
        <taxon>Eubacteriales</taxon>
        <taxon>Oscillospiraceae</taxon>
        <taxon>Hominilimicola</taxon>
    </lineage>
</organism>
<comment type="caution">
    <text evidence="1">The sequence shown here is derived from an EMBL/GenBank/DDBJ whole genome shotgun (WGS) entry which is preliminary data.</text>
</comment>
<evidence type="ECO:0008006" key="3">
    <source>
        <dbReference type="Google" id="ProtNLM"/>
    </source>
</evidence>
<accession>A0AAE3DYK9</accession>
<dbReference type="AlphaFoldDB" id="A0AAE3DYK9"/>
<dbReference type="Gene3D" id="3.40.1350.10">
    <property type="match status" value="1"/>
</dbReference>
<protein>
    <recommendedName>
        <fullName evidence="3">DUF91 domain-containing protein</fullName>
    </recommendedName>
</protein>
<sequence length="354" mass="40675">MQGGLFIALYDEQTLKLYLNKGVYGFLMKPVFTETPSSRSKHYAVLADYACSREGTDVFFFLKRKIVYGGKIYGNKDAGSFYLNGENSPLGKKAKAPLFWDESSRYIPSDKKGVFRVNGSDKAQPFILQFIQNKDTGKYIISDDLYFELGKYPYPLPSNSMQGMGFCTLTPGEVSTLLKLIKNSSFCIDYSTCENIEKGTDETLFDEKLIDIKDNFINEAQLEFTILASLKPFYDFLSDDYILCRQVPISPFKPMDMDRADICLYSMENPIKDGTIPNVVIELKRGCANFHAYEQAVRYLKWIDRITTDEEFSNVQTFVIANSFNKIRKEKVDTCYEDKIKIFSLDKFKFEHLV</sequence>
<dbReference type="RefSeq" id="WP_022229119.1">
    <property type="nucleotide sequence ID" value="NZ_JAJEQM010000007.1"/>
</dbReference>
<keyword evidence="2" id="KW-1185">Reference proteome</keyword>
<reference evidence="1 2" key="1">
    <citation type="submission" date="2021-10" db="EMBL/GenBank/DDBJ databases">
        <title>Anaerobic single-cell dispensing facilitates the cultivation of human gut bacteria.</title>
        <authorList>
            <person name="Afrizal A."/>
        </authorList>
    </citation>
    <scope>NUCLEOTIDE SEQUENCE [LARGE SCALE GENOMIC DNA]</scope>
    <source>
        <strain evidence="1 2">CLA-AA-H232</strain>
    </source>
</reference>
<dbReference type="Proteomes" id="UP001198242">
    <property type="component" value="Unassembled WGS sequence"/>
</dbReference>
<proteinExistence type="predicted"/>
<dbReference type="InterPro" id="IPR011856">
    <property type="entry name" value="tRNA_endonuc-like_dom_sf"/>
</dbReference>
<dbReference type="EMBL" id="JAJEQM010000007">
    <property type="protein sequence ID" value="MCC2210392.1"/>
    <property type="molecule type" value="Genomic_DNA"/>
</dbReference>
<gene>
    <name evidence="1" type="ORF">LKE05_06250</name>
</gene>